<protein>
    <recommendedName>
        <fullName evidence="6">CS1 type fimbrial major subunit</fullName>
    </recommendedName>
</protein>
<evidence type="ECO:0000313" key="5">
    <source>
        <dbReference type="Proteomes" id="UP000290037"/>
    </source>
</evidence>
<accession>A0A1M5YAW4</accession>
<dbReference type="Proteomes" id="UP000290037">
    <property type="component" value="Unassembled WGS sequence"/>
</dbReference>
<name>A0A1M5YAW4_9FLAO</name>
<feature type="chain" id="PRO_5012545072" description="CS1 type fimbrial major subunit" evidence="1">
    <location>
        <begin position="24"/>
        <end position="211"/>
    </location>
</feature>
<evidence type="ECO:0008006" key="6">
    <source>
        <dbReference type="Google" id="ProtNLM"/>
    </source>
</evidence>
<keyword evidence="1" id="KW-0732">Signal</keyword>
<dbReference type="EMBL" id="FQXT01000003">
    <property type="protein sequence ID" value="SHI09059.1"/>
    <property type="molecule type" value="Genomic_DNA"/>
</dbReference>
<sequence>MKKATLFSTLFLAAILFSAQAQRADVTSFSTTANDYDSNVEVLNVEMVVPEVIVIDLEDGTGQEINQLQFDFRKMTAELEAGQINFDEIVSDPIYLQYTSIVTDNTSDRNKIDVSFAGNIPAGVDLVLNVDPSFQNAPSNNGTPGTIRLSSMAFNATNTTATLVDDIASVFTGSGAQNGILMNYSLQQNGSFTDFEAGTYNSTITYTMTNM</sequence>
<evidence type="ECO:0000256" key="1">
    <source>
        <dbReference type="SAM" id="SignalP"/>
    </source>
</evidence>
<dbReference type="Proteomes" id="UP000184240">
    <property type="component" value="Unassembled WGS sequence"/>
</dbReference>
<proteinExistence type="predicted"/>
<reference evidence="2 5" key="3">
    <citation type="submission" date="2018-07" db="EMBL/GenBank/DDBJ databases">
        <title>Leeuwenhoekiella genomics.</title>
        <authorList>
            <person name="Tahon G."/>
            <person name="Willems A."/>
        </authorList>
    </citation>
    <scope>NUCLEOTIDE SEQUENCE [LARGE SCALE GENOMIC DNA]</scope>
    <source>
        <strain evidence="2 5">LMG 24856</strain>
    </source>
</reference>
<dbReference type="RefSeq" id="WP_072982752.1">
    <property type="nucleotide sequence ID" value="NZ_FQXT01000003.1"/>
</dbReference>
<dbReference type="EMBL" id="QOVN01000002">
    <property type="protein sequence ID" value="RXG30603.1"/>
    <property type="molecule type" value="Genomic_DNA"/>
</dbReference>
<feature type="signal peptide" evidence="1">
    <location>
        <begin position="1"/>
        <end position="23"/>
    </location>
</feature>
<reference evidence="3" key="1">
    <citation type="submission" date="2016-11" db="EMBL/GenBank/DDBJ databases">
        <authorList>
            <person name="Jaros S."/>
            <person name="Januszkiewicz K."/>
            <person name="Wedrychowicz H."/>
        </authorList>
    </citation>
    <scope>NUCLEOTIDE SEQUENCE [LARGE SCALE GENOMIC DNA]</scope>
    <source>
        <strain evidence="3">DSM 19859</strain>
    </source>
</reference>
<evidence type="ECO:0000313" key="3">
    <source>
        <dbReference type="EMBL" id="SHI09059.1"/>
    </source>
</evidence>
<evidence type="ECO:0000313" key="4">
    <source>
        <dbReference type="Proteomes" id="UP000184240"/>
    </source>
</evidence>
<evidence type="ECO:0000313" key="2">
    <source>
        <dbReference type="EMBL" id="RXG30603.1"/>
    </source>
</evidence>
<dbReference type="AlphaFoldDB" id="A0A1M5YAW4"/>
<dbReference type="STRING" id="573501.SAMN04487999_2063"/>
<organism evidence="3 4">
    <name type="scientific">Leeuwenhoekiella palythoae</name>
    <dbReference type="NCBI Taxonomy" id="573501"/>
    <lineage>
        <taxon>Bacteria</taxon>
        <taxon>Pseudomonadati</taxon>
        <taxon>Bacteroidota</taxon>
        <taxon>Flavobacteriia</taxon>
        <taxon>Flavobacteriales</taxon>
        <taxon>Flavobacteriaceae</taxon>
        <taxon>Leeuwenhoekiella</taxon>
    </lineage>
</organism>
<gene>
    <name evidence="2" type="ORF">DSM01_1354</name>
    <name evidence="3" type="ORF">SAMN04487999_2063</name>
</gene>
<reference evidence="4" key="2">
    <citation type="submission" date="2016-11" db="EMBL/GenBank/DDBJ databases">
        <authorList>
            <person name="Varghese N."/>
            <person name="Submissions S."/>
        </authorList>
    </citation>
    <scope>NUCLEOTIDE SEQUENCE [LARGE SCALE GENOMIC DNA]</scope>
    <source>
        <strain evidence="4">DSM 19859</strain>
    </source>
</reference>
<keyword evidence="5" id="KW-1185">Reference proteome</keyword>